<reference evidence="2" key="1">
    <citation type="submission" date="2019-02" db="EMBL/GenBank/DDBJ databases">
        <authorList>
            <person name="Gruber-Vodicka R. H."/>
            <person name="Seah K. B. B."/>
        </authorList>
    </citation>
    <scope>NUCLEOTIDE SEQUENCE</scope>
    <source>
        <strain evidence="2">BECK_S127</strain>
    </source>
</reference>
<feature type="compositionally biased region" description="Basic and acidic residues" evidence="1">
    <location>
        <begin position="77"/>
        <end position="89"/>
    </location>
</feature>
<feature type="region of interest" description="Disordered" evidence="1">
    <location>
        <begin position="66"/>
        <end position="89"/>
    </location>
</feature>
<dbReference type="EMBL" id="CAADHB010000058">
    <property type="protein sequence ID" value="VFK79658.1"/>
    <property type="molecule type" value="Genomic_DNA"/>
</dbReference>
<name>A0A451BN23_9GAMM</name>
<accession>A0A451BN23</accession>
<evidence type="ECO:0000256" key="1">
    <source>
        <dbReference type="SAM" id="MobiDB-lite"/>
    </source>
</evidence>
<organism evidence="2">
    <name type="scientific">Candidatus Kentrum sp. SD</name>
    <dbReference type="NCBI Taxonomy" id="2126332"/>
    <lineage>
        <taxon>Bacteria</taxon>
        <taxon>Pseudomonadati</taxon>
        <taxon>Pseudomonadota</taxon>
        <taxon>Gammaproteobacteria</taxon>
        <taxon>Candidatus Kentrum</taxon>
    </lineage>
</organism>
<proteinExistence type="predicted"/>
<dbReference type="AlphaFoldDB" id="A0A451BN23"/>
<evidence type="ECO:0000313" key="2">
    <source>
        <dbReference type="EMBL" id="VFK79658.1"/>
    </source>
</evidence>
<sequence length="234" mass="27424">MSNLVARPNLWKIPTWEQRLIHYLAVFERALVLVMQEEEPPILEKELNRLLDLKLVDACVELDKRQRFSHPTPETKNPSDPEFRETQTYEEKRPDFQWTHIDQSIPDAPVKRSFTIECKRLGKGQNFNKKYVTRGVIRFRHPGWRYGKDLSEGLMIGYIQSGEHNGIRAKIDETLRSEDIDELTCNDSEWKKAGVSRLEHRFTREFPVSPFRLIHFWLDLRGRMEHAGASGPGG</sequence>
<gene>
    <name evidence="2" type="ORF">BECKSD772D_GA0070982_105829</name>
</gene>
<protein>
    <submittedName>
        <fullName evidence="2">Uncharacterized protein</fullName>
    </submittedName>
</protein>